<feature type="region of interest" description="Disordered" evidence="1">
    <location>
        <begin position="189"/>
        <end position="232"/>
    </location>
</feature>
<protein>
    <submittedName>
        <fullName evidence="2">PAS domain-containing protein</fullName>
    </submittedName>
</protein>
<evidence type="ECO:0000313" key="2">
    <source>
        <dbReference type="EMBL" id="MBK0397573.1"/>
    </source>
</evidence>
<proteinExistence type="predicted"/>
<comment type="caution">
    <text evidence="2">The sequence shown here is derived from an EMBL/GenBank/DDBJ whole genome shotgun (WGS) entry which is preliminary data.</text>
</comment>
<dbReference type="EMBL" id="JAEHHL010000001">
    <property type="protein sequence ID" value="MBK0397573.1"/>
    <property type="molecule type" value="Genomic_DNA"/>
</dbReference>
<feature type="compositionally biased region" description="Basic and acidic residues" evidence="1">
    <location>
        <begin position="209"/>
        <end position="220"/>
    </location>
</feature>
<dbReference type="Pfam" id="PF07310">
    <property type="entry name" value="PAS_5"/>
    <property type="match status" value="1"/>
</dbReference>
<dbReference type="AlphaFoldDB" id="A0A8J7S9H0"/>
<organism evidence="2 3">
    <name type="scientific">Thermohalobaculum xanthum</name>
    <dbReference type="NCBI Taxonomy" id="2753746"/>
    <lineage>
        <taxon>Bacteria</taxon>
        <taxon>Pseudomonadati</taxon>
        <taxon>Pseudomonadota</taxon>
        <taxon>Alphaproteobacteria</taxon>
        <taxon>Rhodobacterales</taxon>
        <taxon>Paracoccaceae</taxon>
        <taxon>Thermohalobaculum</taxon>
    </lineage>
</organism>
<keyword evidence="3" id="KW-1185">Reference proteome</keyword>
<evidence type="ECO:0000313" key="3">
    <source>
        <dbReference type="Proteomes" id="UP000655420"/>
    </source>
</evidence>
<evidence type="ECO:0000256" key="1">
    <source>
        <dbReference type="SAM" id="MobiDB-lite"/>
    </source>
</evidence>
<accession>A0A8J7S9H0</accession>
<sequence>MSSMLHPEIRALEAYWQDLRAGRACPFRAEVDPRDIPSKIGNLFILEDLGMGNMRFRISGTALADAFGMELRGMPVGSIMDLAARQSLTELLRETLAEPGVGHARLRRADGRKEAWEILLLPLRSDNGRVDRVIGALHCLEDTMVRVGDPPLRFTIDAMAITPVEVTVEACESTAYGGGFADVSASFHHPGPLSPRGPRKPGLVAITGGRHDDLPPDAPRRPPPRLRLVSDR</sequence>
<reference evidence="2" key="1">
    <citation type="submission" date="2020-12" db="EMBL/GenBank/DDBJ databases">
        <title>Bacterial taxonomy.</title>
        <authorList>
            <person name="Pan X."/>
        </authorList>
    </citation>
    <scope>NUCLEOTIDE SEQUENCE</scope>
    <source>
        <strain evidence="2">M0105</strain>
    </source>
</reference>
<dbReference type="InterPro" id="IPR009922">
    <property type="entry name" value="DUF1457"/>
</dbReference>
<name>A0A8J7S9H0_9RHOB</name>
<dbReference type="RefSeq" id="WP_200605501.1">
    <property type="nucleotide sequence ID" value="NZ_JAEHHL010000001.1"/>
</dbReference>
<dbReference type="Proteomes" id="UP000655420">
    <property type="component" value="Unassembled WGS sequence"/>
</dbReference>
<gene>
    <name evidence="2" type="ORF">H0I76_00085</name>
</gene>